<dbReference type="OrthoDB" id="45383at2157"/>
<comment type="pathway">
    <text evidence="11">Membrane lipid metabolism; glycerophospholipid metabolism.</text>
</comment>
<dbReference type="Pfam" id="PF01864">
    <property type="entry name" value="CarS-like"/>
    <property type="match status" value="1"/>
</dbReference>
<dbReference type="STRING" id="573063.Metin_0009"/>
<comment type="cofactor">
    <cofactor evidence="11">
        <name>Mg(2+)</name>
        <dbReference type="ChEBI" id="CHEBI:18420"/>
    </cofactor>
</comment>
<evidence type="ECO:0000256" key="10">
    <source>
        <dbReference type="ARBA" id="ARBA00023264"/>
    </source>
</evidence>
<evidence type="ECO:0000313" key="13">
    <source>
        <dbReference type="Proteomes" id="UP000002061"/>
    </source>
</evidence>
<keyword evidence="7 11" id="KW-0443">Lipid metabolism</keyword>
<sequence>MSGLHLLSEILNSLLYILPAYVANASACIFGGGKPLDLNKCWPDGRRLLGDGVTIKGSFFGILLGTLTGFIEGLFFNAPLLYLKLGFTLSLGAILGDAIGSFIKRRLNIERGKPAPLLDQLDFAIGALILGSLIKPIAIHQVFIILLITIFIHLFANILAYSLKIKDVWW</sequence>
<dbReference type="GO" id="GO:0005886">
    <property type="term" value="C:plasma membrane"/>
    <property type="evidence" value="ECO:0007669"/>
    <property type="project" value="UniProtKB-SubCell"/>
</dbReference>
<keyword evidence="10 11" id="KW-1208">Phospholipid metabolism</keyword>
<evidence type="ECO:0000256" key="7">
    <source>
        <dbReference type="ARBA" id="ARBA00023098"/>
    </source>
</evidence>
<gene>
    <name evidence="11" type="primary">carS</name>
    <name evidence="12" type="ordered locus">Metin_0009</name>
</gene>
<dbReference type="EMBL" id="CP002009">
    <property type="protein sequence ID" value="ADG12682.1"/>
    <property type="molecule type" value="Genomic_DNA"/>
</dbReference>
<dbReference type="HOGENOM" id="CLU_105710_0_0_2"/>
<comment type="subcellular location">
    <subcellularLocation>
        <location evidence="11">Cell membrane</location>
        <topology evidence="11">Multi-pass membrane protein</topology>
    </subcellularLocation>
</comment>
<evidence type="ECO:0000313" key="12">
    <source>
        <dbReference type="EMBL" id="ADG12682.1"/>
    </source>
</evidence>
<name>D5VU70_METIM</name>
<dbReference type="PANTHER" id="PTHR39650:SF1">
    <property type="entry name" value="CDP-ARCHAEOL SYNTHASE"/>
    <property type="match status" value="1"/>
</dbReference>
<dbReference type="Proteomes" id="UP000002061">
    <property type="component" value="Chromosome"/>
</dbReference>
<evidence type="ECO:0000256" key="2">
    <source>
        <dbReference type="ARBA" id="ARBA00022516"/>
    </source>
</evidence>
<comment type="function">
    <text evidence="11">Catalyzes the formation of CDP-2,3-bis-(O-geranylgeranyl)-sn-glycerol (CDP-archaeol) from 2,3-bis-(O-geranylgeranyl)-sn-glycerol 1-phosphate (DGGGP) and CTP. This reaction is the third ether-bond-formation step in the biosynthesis of archaeal membrane lipids.</text>
</comment>
<dbReference type="InterPro" id="IPR032690">
    <property type="entry name" value="CarS"/>
</dbReference>
<keyword evidence="8 11" id="KW-0472">Membrane</keyword>
<evidence type="ECO:0000256" key="1">
    <source>
        <dbReference type="ARBA" id="ARBA00022475"/>
    </source>
</evidence>
<keyword evidence="13" id="KW-1185">Reference proteome</keyword>
<organism evidence="12 13">
    <name type="scientific">Methanocaldococcus infernus (strain DSM 11812 / JCM 15783 / ME)</name>
    <dbReference type="NCBI Taxonomy" id="573063"/>
    <lineage>
        <taxon>Archaea</taxon>
        <taxon>Methanobacteriati</taxon>
        <taxon>Methanobacteriota</taxon>
        <taxon>Methanomada group</taxon>
        <taxon>Methanococci</taxon>
        <taxon>Methanococcales</taxon>
        <taxon>Methanocaldococcaceae</taxon>
        <taxon>Methanocaldococcus</taxon>
    </lineage>
</organism>
<evidence type="ECO:0000256" key="5">
    <source>
        <dbReference type="ARBA" id="ARBA00022842"/>
    </source>
</evidence>
<keyword evidence="3 11" id="KW-0808">Transferase</keyword>
<dbReference type="UniPathway" id="UPA00940"/>
<evidence type="ECO:0000256" key="4">
    <source>
        <dbReference type="ARBA" id="ARBA00022692"/>
    </source>
</evidence>
<accession>D5VU70</accession>
<feature type="transmembrane region" description="Helical" evidence="11">
    <location>
        <begin position="53"/>
        <end position="75"/>
    </location>
</feature>
<keyword evidence="2 11" id="KW-0444">Lipid biosynthesis</keyword>
<dbReference type="eggNOG" id="arCOG04106">
    <property type="taxonomic scope" value="Archaea"/>
</dbReference>
<keyword evidence="6 11" id="KW-1133">Transmembrane helix</keyword>
<dbReference type="AlphaFoldDB" id="D5VU70"/>
<dbReference type="GO" id="GO:0043338">
    <property type="term" value="F:CDP-2,3-bis-(O-geranylgeranyl)-sn-glycerol synthase activity"/>
    <property type="evidence" value="ECO:0007669"/>
    <property type="project" value="UniProtKB-EC"/>
</dbReference>
<keyword evidence="5 11" id="KW-0460">Magnesium</keyword>
<feature type="transmembrane region" description="Helical" evidence="11">
    <location>
        <begin position="81"/>
        <end position="103"/>
    </location>
</feature>
<dbReference type="InterPro" id="IPR002726">
    <property type="entry name" value="CarS_archaea"/>
</dbReference>
<keyword evidence="9 11" id="KW-0594">Phospholipid biosynthesis</keyword>
<evidence type="ECO:0000256" key="11">
    <source>
        <dbReference type="HAMAP-Rule" id="MF_01117"/>
    </source>
</evidence>
<comment type="catalytic activity">
    <reaction evidence="11">
        <text>2,3-bis-O-(geranylgeranyl)-sn-glycerol 1-phosphate + CTP + H(+) = CDP-2,3-bis-O-(geranylgeranyl)-sn-glycerol + diphosphate</text>
        <dbReference type="Rhea" id="RHEA:25690"/>
        <dbReference type="ChEBI" id="CHEBI:15378"/>
        <dbReference type="ChEBI" id="CHEBI:33019"/>
        <dbReference type="ChEBI" id="CHEBI:37563"/>
        <dbReference type="ChEBI" id="CHEBI:58837"/>
        <dbReference type="ChEBI" id="CHEBI:58838"/>
        <dbReference type="EC" id="2.7.7.67"/>
    </reaction>
</comment>
<dbReference type="KEGG" id="mif:Metin_0009"/>
<keyword evidence="1 11" id="KW-1003">Cell membrane</keyword>
<evidence type="ECO:0000256" key="6">
    <source>
        <dbReference type="ARBA" id="ARBA00022989"/>
    </source>
</evidence>
<proteinExistence type="inferred from homology"/>
<dbReference type="GeneID" id="9131007"/>
<dbReference type="GO" id="GO:0046474">
    <property type="term" value="P:glycerophospholipid biosynthetic process"/>
    <property type="evidence" value="ECO:0007669"/>
    <property type="project" value="UniProtKB-UniRule"/>
</dbReference>
<feature type="transmembrane region" description="Helical" evidence="11">
    <location>
        <begin position="140"/>
        <end position="163"/>
    </location>
</feature>
<dbReference type="HAMAP" id="MF_01117">
    <property type="entry name" value="CDP_archaeol_synth"/>
    <property type="match status" value="1"/>
</dbReference>
<keyword evidence="4 11" id="KW-0812">Transmembrane</keyword>
<dbReference type="NCBIfam" id="NF003114">
    <property type="entry name" value="PRK04032.1"/>
    <property type="match status" value="1"/>
</dbReference>
<evidence type="ECO:0000256" key="3">
    <source>
        <dbReference type="ARBA" id="ARBA00022679"/>
    </source>
</evidence>
<dbReference type="PANTHER" id="PTHR39650">
    <property type="entry name" value="CDP-ARCHAEOL SYNTHASE"/>
    <property type="match status" value="1"/>
</dbReference>
<reference evidence="12" key="1">
    <citation type="submission" date="2010-04" db="EMBL/GenBank/DDBJ databases">
        <title>Complete sequence of Methanocaldococcus infernus ME.</title>
        <authorList>
            <consortium name="US DOE Joint Genome Institute"/>
            <person name="Lucas S."/>
            <person name="Copeland A."/>
            <person name="Lapidus A."/>
            <person name="Cheng J.-F."/>
            <person name="Bruce D."/>
            <person name="Goodwin L."/>
            <person name="Pitluck S."/>
            <person name="Munk A.C."/>
            <person name="Detter J.C."/>
            <person name="Han C."/>
            <person name="Tapia R."/>
            <person name="Land M."/>
            <person name="Hauser L."/>
            <person name="Kyrpides N."/>
            <person name="Mikhailova N."/>
            <person name="Sieprawska-Lupa M."/>
            <person name="Whitman W.B."/>
            <person name="Woyke T."/>
        </authorList>
    </citation>
    <scope>NUCLEOTIDE SEQUENCE [LARGE SCALE GENOMIC DNA]</scope>
    <source>
        <strain evidence="12">ME</strain>
    </source>
</reference>
<comment type="similarity">
    <text evidence="11">Belongs to the CDP-archaeol synthase family.</text>
</comment>
<protein>
    <recommendedName>
        <fullName evidence="11">CDP-archaeol synthase</fullName>
        <ecNumber evidence="11">2.7.7.67</ecNumber>
    </recommendedName>
    <alternativeName>
        <fullName evidence="11">CDP-2,3-bis-(O-geranylgeranyl)-sn-glycerol synthase</fullName>
    </alternativeName>
</protein>
<feature type="transmembrane region" description="Helical" evidence="11">
    <location>
        <begin position="14"/>
        <end position="32"/>
    </location>
</feature>
<evidence type="ECO:0000256" key="8">
    <source>
        <dbReference type="ARBA" id="ARBA00023136"/>
    </source>
</evidence>
<dbReference type="EC" id="2.7.7.67" evidence="11"/>
<dbReference type="RefSeq" id="WP_013099429.1">
    <property type="nucleotide sequence ID" value="NC_014122.1"/>
</dbReference>
<evidence type="ECO:0000256" key="9">
    <source>
        <dbReference type="ARBA" id="ARBA00023209"/>
    </source>
</evidence>